<dbReference type="SUPFAM" id="SSF50104">
    <property type="entry name" value="Translation proteins SH3-like domain"/>
    <property type="match status" value="1"/>
</dbReference>
<protein>
    <submittedName>
        <fullName evidence="3">Transcription antitermination factor NusG</fullName>
    </submittedName>
</protein>
<proteinExistence type="predicted"/>
<dbReference type="STRING" id="228958.SAMN04488007_1163"/>
<name>A0A1M6LHH5_9FLAO</name>
<sequence>MQESNVPLTNLPKWFVLVVKTKREKQVAEILERHGFEIYCPVKKEIRQWSDRKKVIEVPVFQNYLFVRLKESDRDTVFITSHIKKYLYWLGKVAIVRDVEIAVIKEWMTNDNICNIKSSHLQKGKVITIEKGAFKDKEATIHEVRKNELKLVLNGLGIVLLAKIRDVA</sequence>
<dbReference type="InterPro" id="IPR006645">
    <property type="entry name" value="NGN-like_dom"/>
</dbReference>
<dbReference type="RefSeq" id="WP_073242061.1">
    <property type="nucleotide sequence ID" value="NZ_FQZX01000001.1"/>
</dbReference>
<dbReference type="GO" id="GO:0006354">
    <property type="term" value="P:DNA-templated transcription elongation"/>
    <property type="evidence" value="ECO:0007669"/>
    <property type="project" value="InterPro"/>
</dbReference>
<evidence type="ECO:0000259" key="2">
    <source>
        <dbReference type="Pfam" id="PF02357"/>
    </source>
</evidence>
<dbReference type="Proteomes" id="UP000184314">
    <property type="component" value="Unassembled WGS sequence"/>
</dbReference>
<keyword evidence="4" id="KW-1185">Reference proteome</keyword>
<evidence type="ECO:0000313" key="3">
    <source>
        <dbReference type="EMBL" id="SHJ70662.1"/>
    </source>
</evidence>
<dbReference type="SUPFAM" id="SSF82679">
    <property type="entry name" value="N-utilization substance G protein NusG, N-terminal domain"/>
    <property type="match status" value="1"/>
</dbReference>
<accession>A0A1M6LHH5</accession>
<dbReference type="InterPro" id="IPR036735">
    <property type="entry name" value="NGN_dom_sf"/>
</dbReference>
<reference evidence="4" key="1">
    <citation type="submission" date="2016-11" db="EMBL/GenBank/DDBJ databases">
        <authorList>
            <person name="Varghese N."/>
            <person name="Submissions S."/>
        </authorList>
    </citation>
    <scope>NUCLEOTIDE SEQUENCE [LARGE SCALE GENOMIC DNA]</scope>
    <source>
        <strain evidence="4">DSM 16478</strain>
    </source>
</reference>
<dbReference type="EMBL" id="FQZX01000001">
    <property type="protein sequence ID" value="SHJ70662.1"/>
    <property type="molecule type" value="Genomic_DNA"/>
</dbReference>
<feature type="domain" description="NusG-like N-terminal" evidence="2">
    <location>
        <begin position="13"/>
        <end position="103"/>
    </location>
</feature>
<organism evidence="3 4">
    <name type="scientific">Maribacter aquivivus</name>
    <dbReference type="NCBI Taxonomy" id="228958"/>
    <lineage>
        <taxon>Bacteria</taxon>
        <taxon>Pseudomonadati</taxon>
        <taxon>Bacteroidota</taxon>
        <taxon>Flavobacteriia</taxon>
        <taxon>Flavobacteriales</taxon>
        <taxon>Flavobacteriaceae</taxon>
        <taxon>Maribacter</taxon>
    </lineage>
</organism>
<dbReference type="AlphaFoldDB" id="A0A1M6LHH5"/>
<dbReference type="Gene3D" id="3.30.70.940">
    <property type="entry name" value="NusG, N-terminal domain"/>
    <property type="match status" value="1"/>
</dbReference>
<dbReference type="OrthoDB" id="9796143at2"/>
<dbReference type="NCBIfam" id="NF033644">
    <property type="entry name" value="antiterm_UpxY"/>
    <property type="match status" value="1"/>
</dbReference>
<gene>
    <name evidence="3" type="ORF">SAMN04488007_1163</name>
</gene>
<dbReference type="InterPro" id="IPR008991">
    <property type="entry name" value="Translation_prot_SH3-like_sf"/>
</dbReference>
<dbReference type="CDD" id="cd09895">
    <property type="entry name" value="NGN_SP_UpxY"/>
    <property type="match status" value="1"/>
</dbReference>
<keyword evidence="1" id="KW-0804">Transcription</keyword>
<evidence type="ECO:0000256" key="1">
    <source>
        <dbReference type="ARBA" id="ARBA00023163"/>
    </source>
</evidence>
<evidence type="ECO:0000313" key="4">
    <source>
        <dbReference type="Proteomes" id="UP000184314"/>
    </source>
</evidence>
<dbReference type="Pfam" id="PF02357">
    <property type="entry name" value="NusG"/>
    <property type="match status" value="1"/>
</dbReference>